<keyword evidence="4 6" id="KW-0378">Hydrolase</keyword>
<dbReference type="Gene3D" id="2.130.10.10">
    <property type="entry name" value="YVTN repeat-like/Quinoprotein amine dehydrogenase"/>
    <property type="match status" value="2"/>
</dbReference>
<proteinExistence type="inferred from homology"/>
<reference evidence="9 10" key="1">
    <citation type="submission" date="2019-08" db="EMBL/GenBank/DDBJ databases">
        <title>Genome of Vicingus serpentipes NCIMB 15042.</title>
        <authorList>
            <person name="Bowman J.P."/>
        </authorList>
    </citation>
    <scope>NUCLEOTIDE SEQUENCE [LARGE SCALE GENOMIC DNA]</scope>
    <source>
        <strain evidence="9 10">NCIMB 15042</strain>
    </source>
</reference>
<evidence type="ECO:0000256" key="1">
    <source>
        <dbReference type="ARBA" id="ARBA00011073"/>
    </source>
</evidence>
<dbReference type="Pfam" id="PF19408">
    <property type="entry name" value="PKD_6"/>
    <property type="match status" value="1"/>
</dbReference>
<evidence type="ECO:0000256" key="3">
    <source>
        <dbReference type="ARBA" id="ARBA00022729"/>
    </source>
</evidence>
<dbReference type="PANTHER" id="PTHR43806:SF11">
    <property type="entry name" value="CEREVISIN-RELATED"/>
    <property type="match status" value="1"/>
</dbReference>
<dbReference type="GO" id="GO:0006508">
    <property type="term" value="P:proteolysis"/>
    <property type="evidence" value="ECO:0007669"/>
    <property type="project" value="UniProtKB-KW"/>
</dbReference>
<dbReference type="CDD" id="cd15482">
    <property type="entry name" value="Sialidase_non-viral"/>
    <property type="match status" value="1"/>
</dbReference>
<accession>A0A5C6RPL5</accession>
<dbReference type="InterPro" id="IPR026444">
    <property type="entry name" value="Secre_tail"/>
</dbReference>
<name>A0A5C6RPL5_9FLAO</name>
<organism evidence="9 10">
    <name type="scientific">Vicingus serpentipes</name>
    <dbReference type="NCBI Taxonomy" id="1926625"/>
    <lineage>
        <taxon>Bacteria</taxon>
        <taxon>Pseudomonadati</taxon>
        <taxon>Bacteroidota</taxon>
        <taxon>Flavobacteriia</taxon>
        <taxon>Flavobacteriales</taxon>
        <taxon>Vicingaceae</taxon>
        <taxon>Vicingus</taxon>
    </lineage>
</organism>
<dbReference type="InterPro" id="IPR036852">
    <property type="entry name" value="Peptidase_S8/S53_dom_sf"/>
</dbReference>
<dbReference type="PROSITE" id="PS00137">
    <property type="entry name" value="SUBTILASE_HIS"/>
    <property type="match status" value="1"/>
</dbReference>
<dbReference type="InterPro" id="IPR022409">
    <property type="entry name" value="PKD/Chitinase_dom"/>
</dbReference>
<evidence type="ECO:0000313" key="10">
    <source>
        <dbReference type="Proteomes" id="UP000321721"/>
    </source>
</evidence>
<dbReference type="InterPro" id="IPR000601">
    <property type="entry name" value="PKD_dom"/>
</dbReference>
<feature type="signal peptide" evidence="7">
    <location>
        <begin position="1"/>
        <end position="18"/>
    </location>
</feature>
<protein>
    <submittedName>
        <fullName evidence="9">S8 family serine peptidase</fullName>
    </submittedName>
</protein>
<dbReference type="Pfam" id="PF18911">
    <property type="entry name" value="PKD_4"/>
    <property type="match status" value="2"/>
</dbReference>
<dbReference type="InterPro" id="IPR045829">
    <property type="entry name" value="PKD_6"/>
</dbReference>
<dbReference type="Proteomes" id="UP000321721">
    <property type="component" value="Unassembled WGS sequence"/>
</dbReference>
<dbReference type="PROSITE" id="PS51892">
    <property type="entry name" value="SUBTILASE"/>
    <property type="match status" value="1"/>
</dbReference>
<dbReference type="InterPro" id="IPR050131">
    <property type="entry name" value="Peptidase_S8_subtilisin-like"/>
</dbReference>
<gene>
    <name evidence="9" type="ORF">FRY74_10890</name>
</gene>
<dbReference type="Pfam" id="PF00082">
    <property type="entry name" value="Peptidase_S8"/>
    <property type="match status" value="1"/>
</dbReference>
<dbReference type="SMART" id="SM00089">
    <property type="entry name" value="PKD"/>
    <property type="match status" value="2"/>
</dbReference>
<dbReference type="SUPFAM" id="SSF49299">
    <property type="entry name" value="PKD domain"/>
    <property type="match status" value="2"/>
</dbReference>
<keyword evidence="3 7" id="KW-0732">Signal</keyword>
<keyword evidence="10" id="KW-1185">Reference proteome</keyword>
<feature type="chain" id="PRO_5022722226" evidence="7">
    <location>
        <begin position="19"/>
        <end position="1099"/>
    </location>
</feature>
<feature type="active site" description="Charge relay system" evidence="6">
    <location>
        <position position="201"/>
    </location>
</feature>
<feature type="active site" description="Charge relay system" evidence="6">
    <location>
        <position position="369"/>
    </location>
</feature>
<dbReference type="PRINTS" id="PR00723">
    <property type="entry name" value="SUBTILISIN"/>
</dbReference>
<dbReference type="EMBL" id="VOOS01000005">
    <property type="protein sequence ID" value="TXB64291.1"/>
    <property type="molecule type" value="Genomic_DNA"/>
</dbReference>
<comment type="similarity">
    <text evidence="1 6">Belongs to the peptidase S8 family.</text>
</comment>
<feature type="domain" description="PKD" evidence="8">
    <location>
        <begin position="432"/>
        <end position="521"/>
    </location>
</feature>
<evidence type="ECO:0000256" key="6">
    <source>
        <dbReference type="PROSITE-ProRule" id="PRU01240"/>
    </source>
</evidence>
<dbReference type="PANTHER" id="PTHR43806">
    <property type="entry name" value="PEPTIDASE S8"/>
    <property type="match status" value="1"/>
</dbReference>
<feature type="domain" description="PKD" evidence="8">
    <location>
        <begin position="848"/>
        <end position="934"/>
    </location>
</feature>
<evidence type="ECO:0000256" key="5">
    <source>
        <dbReference type="ARBA" id="ARBA00022825"/>
    </source>
</evidence>
<evidence type="ECO:0000313" key="9">
    <source>
        <dbReference type="EMBL" id="TXB64291.1"/>
    </source>
</evidence>
<sequence>MRKIALAVGLLISSFGFAQTYDSNFLDGSILFQLKKNVQTAETLKDKPESLVKNENIGDYPVLRNALKAFSISDFNRPVYHTGKDELQKIYRLKFSNYAEIDEIIKKLSQLEDVEYAEKEPIYKLNFVPNDPLYNGTGKWYHDLVGSEAAWDISQGSNSIKIAIVDNAVYADHVDLTTYKQWDIADNDADATPPAGGGWAHGTHCAGLATADINNSIGVASLGANCELIGVKATPDNAPSGDAIYYGFEGVAWACANEANVVSMSYGGTGNSTAMQNLINSYPEVVFLAAAGNDGNTVLQYPGAYDNVICVGSVNGNNSPSSFTNYNGATSFVDIAAPGGGAGSNSFGGLNSTYYSGSTGNYAAISGTSMATPFAAGLVGSMLSINPTLTPTQIENCLKTTGVPTGGTRDIGPRIDAAAALACVAATVTGDPLVQFIGAPTSIYEGQTVTFTDQSIDGGNTITDWQWSFPGGTPSSFNGQTPPAITYSTAGVYTVELTVTNTQSAATKTRTDYINVSLEPYGAWIIQNSGFTNASTGIGHMDVVDINTVWAIGQDGTGGGANYQEMTKTTDGGNNWSVQTIDIGDPNLGISMVSAIDDMNAWLVAYPQAAGQTGGIWKTTDGGANWTRQNSASYNNASSFSNVVHFWDANNGFCQGDPINGEYENYTTTDGGATWNLVNGANIPNPTAGEYGYVRDIEVVGDTVWYGTNTGRLYHSTDRGYTWNVYQTPVTDMGGSNYSFKDGYTGVLTTGGVVYKTTDAGANWTQLTTTGSVFESGLCYIEGTEVIFTTGTQGSSYSEDGGTTWNIIDTDQHTVCEFVNPTVGWSGYFTVSSVEHGIWKWNSLNTNLTADFNASPLIACVGDTIQFTDLTTGGTLTDWNWQFFGGTALDATVQNPQVYYSAPGSYSVQLTVGDAGGQTTVSKGAFITIVAAPAKPLVVGGPATVCQDSLASYGCPSVPDVFYVWQLPADWLGTSTTQNITATVGTMSGTVGVAASNVCGVSAFKTKAVTVDVCSTVGINEVENGVLNVYPNPASTALNISVDNKLLNNSINVIDVLGNIVYTNSINSNIETINISNLSKGMYFVKIEGIDNPIKFIKE</sequence>
<keyword evidence="2 6" id="KW-0645">Protease</keyword>
<dbReference type="InterPro" id="IPR015500">
    <property type="entry name" value="Peptidase_S8_subtilisin-rel"/>
</dbReference>
<comment type="caution">
    <text evidence="9">The sequence shown here is derived from an EMBL/GenBank/DDBJ whole genome shotgun (WGS) entry which is preliminary data.</text>
</comment>
<dbReference type="AlphaFoldDB" id="A0A5C6RPL5"/>
<evidence type="ECO:0000256" key="7">
    <source>
        <dbReference type="SAM" id="SignalP"/>
    </source>
</evidence>
<dbReference type="PROSITE" id="PS50093">
    <property type="entry name" value="PKD"/>
    <property type="match status" value="2"/>
</dbReference>
<dbReference type="OrthoDB" id="610388at2"/>
<dbReference type="InterPro" id="IPR035986">
    <property type="entry name" value="PKD_dom_sf"/>
</dbReference>
<dbReference type="InterPro" id="IPR023828">
    <property type="entry name" value="Peptidase_S8_Ser-AS"/>
</dbReference>
<dbReference type="InterPro" id="IPR015943">
    <property type="entry name" value="WD40/YVTN_repeat-like_dom_sf"/>
</dbReference>
<dbReference type="NCBIfam" id="TIGR04183">
    <property type="entry name" value="Por_Secre_tail"/>
    <property type="match status" value="1"/>
</dbReference>
<dbReference type="Pfam" id="PF18962">
    <property type="entry name" value="Por_Secre_tail"/>
    <property type="match status" value="1"/>
</dbReference>
<evidence type="ECO:0000259" key="8">
    <source>
        <dbReference type="PROSITE" id="PS50093"/>
    </source>
</evidence>
<dbReference type="GO" id="GO:0004252">
    <property type="term" value="F:serine-type endopeptidase activity"/>
    <property type="evidence" value="ECO:0007669"/>
    <property type="project" value="UniProtKB-UniRule"/>
</dbReference>
<dbReference type="CDD" id="cd00146">
    <property type="entry name" value="PKD"/>
    <property type="match status" value="1"/>
</dbReference>
<dbReference type="SUPFAM" id="SSF52743">
    <property type="entry name" value="Subtilisin-like"/>
    <property type="match status" value="1"/>
</dbReference>
<dbReference type="Gene3D" id="2.60.40.10">
    <property type="entry name" value="Immunoglobulins"/>
    <property type="match status" value="2"/>
</dbReference>
<evidence type="ECO:0000256" key="2">
    <source>
        <dbReference type="ARBA" id="ARBA00022670"/>
    </source>
</evidence>
<evidence type="ECO:0000256" key="4">
    <source>
        <dbReference type="ARBA" id="ARBA00022801"/>
    </source>
</evidence>
<dbReference type="Gene3D" id="3.40.50.200">
    <property type="entry name" value="Peptidase S8/S53 domain"/>
    <property type="match status" value="1"/>
</dbReference>
<feature type="active site" description="Charge relay system" evidence="6">
    <location>
        <position position="166"/>
    </location>
</feature>
<dbReference type="InterPro" id="IPR022398">
    <property type="entry name" value="Peptidase_S8_His-AS"/>
</dbReference>
<dbReference type="SUPFAM" id="SSF110296">
    <property type="entry name" value="Oligoxyloglucan reducing end-specific cellobiohydrolase"/>
    <property type="match status" value="1"/>
</dbReference>
<dbReference type="RefSeq" id="WP_147101489.1">
    <property type="nucleotide sequence ID" value="NZ_VOOS01000005.1"/>
</dbReference>
<dbReference type="PROSITE" id="PS00138">
    <property type="entry name" value="SUBTILASE_SER"/>
    <property type="match status" value="1"/>
</dbReference>
<dbReference type="InterPro" id="IPR013783">
    <property type="entry name" value="Ig-like_fold"/>
</dbReference>
<keyword evidence="5 6" id="KW-0720">Serine protease</keyword>
<dbReference type="InterPro" id="IPR000209">
    <property type="entry name" value="Peptidase_S8/S53_dom"/>
</dbReference>